<gene>
    <name evidence="1" type="ORF">FCALED_LOCUS12859</name>
</gene>
<dbReference type="OrthoDB" id="2303905at2759"/>
<evidence type="ECO:0000313" key="2">
    <source>
        <dbReference type="Proteomes" id="UP000789570"/>
    </source>
</evidence>
<name>A0A9N9ERR8_9GLOM</name>
<proteinExistence type="predicted"/>
<accession>A0A9N9ERR8</accession>
<keyword evidence="2" id="KW-1185">Reference proteome</keyword>
<dbReference type="Proteomes" id="UP000789570">
    <property type="component" value="Unassembled WGS sequence"/>
</dbReference>
<dbReference type="AlphaFoldDB" id="A0A9N9ERR8"/>
<dbReference type="SUPFAM" id="SSF52047">
    <property type="entry name" value="RNI-like"/>
    <property type="match status" value="1"/>
</dbReference>
<comment type="caution">
    <text evidence="1">The sequence shown here is derived from an EMBL/GenBank/DDBJ whole genome shotgun (WGS) entry which is preliminary data.</text>
</comment>
<protein>
    <submittedName>
        <fullName evidence="1">6541_t:CDS:1</fullName>
    </submittedName>
</protein>
<evidence type="ECO:0000313" key="1">
    <source>
        <dbReference type="EMBL" id="CAG8689110.1"/>
    </source>
</evidence>
<sequence length="512" mass="58909">MKNVLTSDTLLKKILESLNEDMISLHSCLLVNKDWSEIAVEILWRDIYIIQARANEIYGIDLEDESDQNILSTLYSCLPKESQELLKRNEIMIDSPTMGSPKYNYPKYCKFLDTGYINQLIIVHLGEESEIYERTLLKQEIYQMFIKQSPSLHYLHFHDPHIPLPYFSGVNVCITQLKEFSCDTSISPSIFCRMAQLCRNIDKLLIKWVKEDNEGLAKLIEVQNNLRHVGLESEEQDELEEGMKPFECVKIGNAFTSQVNSLSHLYIKNSLFCIPLLPISKLTRLTSLELNLEEIFPIALLESLCSIHFPNLTKLLIGENIPPLTLLANFIKTNGKTLKEFLLYNGFPDGDPDDCTILNQMISRFCSELEILMTFCHDEQFHDIEDILISCEKLDSLILRNSTQDKIDATYLFTTLLATAPQYNLSRICVDSSIQFTYIILSSFLDIMNKKKHLLFYIYKSGGIRYVGYDGITNDHLAIIEKVGGGVLDDVDIMNEFSTTPQFRNPYRYSLE</sequence>
<reference evidence="1" key="1">
    <citation type="submission" date="2021-06" db="EMBL/GenBank/DDBJ databases">
        <authorList>
            <person name="Kallberg Y."/>
            <person name="Tangrot J."/>
            <person name="Rosling A."/>
        </authorList>
    </citation>
    <scope>NUCLEOTIDE SEQUENCE</scope>
    <source>
        <strain evidence="1">UK204</strain>
    </source>
</reference>
<dbReference type="EMBL" id="CAJVPQ010006775">
    <property type="protein sequence ID" value="CAG8689110.1"/>
    <property type="molecule type" value="Genomic_DNA"/>
</dbReference>
<organism evidence="1 2">
    <name type="scientific">Funneliformis caledonium</name>
    <dbReference type="NCBI Taxonomy" id="1117310"/>
    <lineage>
        <taxon>Eukaryota</taxon>
        <taxon>Fungi</taxon>
        <taxon>Fungi incertae sedis</taxon>
        <taxon>Mucoromycota</taxon>
        <taxon>Glomeromycotina</taxon>
        <taxon>Glomeromycetes</taxon>
        <taxon>Glomerales</taxon>
        <taxon>Glomeraceae</taxon>
        <taxon>Funneliformis</taxon>
    </lineage>
</organism>